<dbReference type="Proteomes" id="UP000230233">
    <property type="component" value="Chromosome V"/>
</dbReference>
<organism evidence="3 4">
    <name type="scientific">Caenorhabditis nigoni</name>
    <dbReference type="NCBI Taxonomy" id="1611254"/>
    <lineage>
        <taxon>Eukaryota</taxon>
        <taxon>Metazoa</taxon>
        <taxon>Ecdysozoa</taxon>
        <taxon>Nematoda</taxon>
        <taxon>Chromadorea</taxon>
        <taxon>Rhabditida</taxon>
        <taxon>Rhabditina</taxon>
        <taxon>Rhabditomorpha</taxon>
        <taxon>Rhabditoidea</taxon>
        <taxon>Rhabditidae</taxon>
        <taxon>Peloderinae</taxon>
        <taxon>Caenorhabditis</taxon>
    </lineage>
</organism>
<accession>A0A2G5TMU0</accession>
<keyword evidence="4" id="KW-1185">Reference proteome</keyword>
<feature type="chain" id="PRO_5013835197" evidence="2">
    <location>
        <begin position="21"/>
        <end position="75"/>
    </location>
</feature>
<gene>
    <name evidence="3" type="primary">Cnig_chr_V.g20450</name>
    <name evidence="3" type="ORF">B9Z55_020450</name>
</gene>
<keyword evidence="2" id="KW-0732">Signal</keyword>
<feature type="region of interest" description="Disordered" evidence="1">
    <location>
        <begin position="20"/>
        <end position="75"/>
    </location>
</feature>
<protein>
    <submittedName>
        <fullName evidence="3">Uncharacterized protein</fullName>
    </submittedName>
</protein>
<evidence type="ECO:0000256" key="1">
    <source>
        <dbReference type="SAM" id="MobiDB-lite"/>
    </source>
</evidence>
<name>A0A2G5TMU0_9PELO</name>
<reference evidence="4" key="1">
    <citation type="submission" date="2017-10" db="EMBL/GenBank/DDBJ databases">
        <title>Rapid genome shrinkage in a self-fertile nematode reveals novel sperm competition proteins.</title>
        <authorList>
            <person name="Yin D."/>
            <person name="Schwarz E.M."/>
            <person name="Thomas C.G."/>
            <person name="Felde R.L."/>
            <person name="Korf I.F."/>
            <person name="Cutter A.D."/>
            <person name="Schartner C.M."/>
            <person name="Ralston E.J."/>
            <person name="Meyer B.J."/>
            <person name="Haag E.S."/>
        </authorList>
    </citation>
    <scope>NUCLEOTIDE SEQUENCE [LARGE SCALE GENOMIC DNA]</scope>
    <source>
        <strain evidence="4">JU1422</strain>
    </source>
</reference>
<dbReference type="AlphaFoldDB" id="A0A2G5TMU0"/>
<proteinExistence type="predicted"/>
<evidence type="ECO:0000313" key="3">
    <source>
        <dbReference type="EMBL" id="PIC28587.1"/>
    </source>
</evidence>
<feature type="signal peptide" evidence="2">
    <location>
        <begin position="1"/>
        <end position="20"/>
    </location>
</feature>
<evidence type="ECO:0000256" key="2">
    <source>
        <dbReference type="SAM" id="SignalP"/>
    </source>
</evidence>
<feature type="compositionally biased region" description="Polar residues" evidence="1">
    <location>
        <begin position="42"/>
        <end position="54"/>
    </location>
</feature>
<sequence>MLSTKLTILLIIIGLVLVDSTNPTNPSPAPPGVAQPLGGSTGTNPNGQPQHNPVNANNNANNKSDVDGAGKPVIN</sequence>
<evidence type="ECO:0000313" key="4">
    <source>
        <dbReference type="Proteomes" id="UP000230233"/>
    </source>
</evidence>
<dbReference type="EMBL" id="PDUG01000005">
    <property type="protein sequence ID" value="PIC28587.1"/>
    <property type="molecule type" value="Genomic_DNA"/>
</dbReference>
<comment type="caution">
    <text evidence="3">The sequence shown here is derived from an EMBL/GenBank/DDBJ whole genome shotgun (WGS) entry which is preliminary data.</text>
</comment>